<keyword evidence="2" id="KW-1185">Reference proteome</keyword>
<organism evidence="1 2">
    <name type="scientific">Ancylostoma ceylanicum</name>
    <dbReference type="NCBI Taxonomy" id="53326"/>
    <lineage>
        <taxon>Eukaryota</taxon>
        <taxon>Metazoa</taxon>
        <taxon>Ecdysozoa</taxon>
        <taxon>Nematoda</taxon>
        <taxon>Chromadorea</taxon>
        <taxon>Rhabditida</taxon>
        <taxon>Rhabditina</taxon>
        <taxon>Rhabditomorpha</taxon>
        <taxon>Strongyloidea</taxon>
        <taxon>Ancylostomatidae</taxon>
        <taxon>Ancylostomatinae</taxon>
        <taxon>Ancylostoma</taxon>
    </lineage>
</organism>
<reference evidence="2" key="1">
    <citation type="journal article" date="2015" name="Nat. Genet.">
        <title>The genome and transcriptome of the zoonotic hookworm Ancylostoma ceylanicum identify infection-specific gene families.</title>
        <authorList>
            <person name="Schwarz E.M."/>
            <person name="Hu Y."/>
            <person name="Antoshechkin I."/>
            <person name="Miller M.M."/>
            <person name="Sternberg P.W."/>
            <person name="Aroian R.V."/>
        </authorList>
    </citation>
    <scope>NUCLEOTIDE SEQUENCE</scope>
    <source>
        <strain evidence="2">HY135</strain>
    </source>
</reference>
<gene>
    <name evidence="1" type="primary">Acey_s0530.g3007</name>
    <name evidence="1" type="ORF">Y032_0530g3007</name>
</gene>
<dbReference type="AlphaFoldDB" id="A0A016WRR1"/>
<dbReference type="OrthoDB" id="5872405at2759"/>
<evidence type="ECO:0000313" key="1">
    <source>
        <dbReference type="EMBL" id="EYC42489.1"/>
    </source>
</evidence>
<dbReference type="Proteomes" id="UP000024635">
    <property type="component" value="Unassembled WGS sequence"/>
</dbReference>
<protein>
    <submittedName>
        <fullName evidence="1">Uncharacterized protein</fullName>
    </submittedName>
</protein>
<comment type="caution">
    <text evidence="1">The sequence shown here is derived from an EMBL/GenBank/DDBJ whole genome shotgun (WGS) entry which is preliminary data.</text>
</comment>
<sequence length="72" mass="8294">MIPAYLREGHRYYIEVDNIGEHFIYKPIAVFFGAVTLEMGHEVCEVVGVTAATQFHRRDRYHKHGTIDFGIA</sequence>
<dbReference type="EMBL" id="JARK01000130">
    <property type="protein sequence ID" value="EYC42489.1"/>
    <property type="molecule type" value="Genomic_DNA"/>
</dbReference>
<evidence type="ECO:0000313" key="2">
    <source>
        <dbReference type="Proteomes" id="UP000024635"/>
    </source>
</evidence>
<name>A0A016WRR1_9BILA</name>
<accession>A0A016WRR1</accession>
<proteinExistence type="predicted"/>